<dbReference type="Gramene" id="PNT65269">
    <property type="protein sequence ID" value="PNT65269"/>
    <property type="gene ID" value="BRADI_4g39516v3"/>
</dbReference>
<evidence type="ECO:0000313" key="3">
    <source>
        <dbReference type="EnsemblPlants" id="PNT65269"/>
    </source>
</evidence>
<reference evidence="2" key="2">
    <citation type="submission" date="2017-06" db="EMBL/GenBank/DDBJ databases">
        <title>WGS assembly of Brachypodium distachyon.</title>
        <authorList>
            <consortium name="The International Brachypodium Initiative"/>
            <person name="Lucas S."/>
            <person name="Harmon-Smith M."/>
            <person name="Lail K."/>
            <person name="Tice H."/>
            <person name="Grimwood J."/>
            <person name="Bruce D."/>
            <person name="Barry K."/>
            <person name="Shu S."/>
            <person name="Lindquist E."/>
            <person name="Wang M."/>
            <person name="Pitluck S."/>
            <person name="Vogel J.P."/>
            <person name="Garvin D.F."/>
            <person name="Mockler T.C."/>
            <person name="Schmutz J."/>
            <person name="Rokhsar D."/>
            <person name="Bevan M.W."/>
        </authorList>
    </citation>
    <scope>NUCLEOTIDE SEQUENCE</scope>
    <source>
        <strain evidence="2">Bd21</strain>
    </source>
</reference>
<dbReference type="InParanoid" id="A0A2K2CTB9"/>
<feature type="compositionally biased region" description="Basic and acidic residues" evidence="1">
    <location>
        <begin position="37"/>
        <end position="49"/>
    </location>
</feature>
<gene>
    <name evidence="2" type="ORF">BRADI_4g39516v3</name>
</gene>
<reference evidence="2 3" key="1">
    <citation type="journal article" date="2010" name="Nature">
        <title>Genome sequencing and analysis of the model grass Brachypodium distachyon.</title>
        <authorList>
            <consortium name="International Brachypodium Initiative"/>
        </authorList>
    </citation>
    <scope>NUCLEOTIDE SEQUENCE [LARGE SCALE GENOMIC DNA]</scope>
    <source>
        <strain evidence="2 3">Bd21</strain>
    </source>
</reference>
<feature type="region of interest" description="Disordered" evidence="1">
    <location>
        <begin position="1"/>
        <end position="49"/>
    </location>
</feature>
<evidence type="ECO:0000313" key="4">
    <source>
        <dbReference type="Proteomes" id="UP000008810"/>
    </source>
</evidence>
<reference evidence="3" key="3">
    <citation type="submission" date="2018-08" db="UniProtKB">
        <authorList>
            <consortium name="EnsemblPlants"/>
        </authorList>
    </citation>
    <scope>IDENTIFICATION</scope>
    <source>
        <strain evidence="3">cv. Bd21</strain>
    </source>
</reference>
<keyword evidence="4" id="KW-1185">Reference proteome</keyword>
<evidence type="ECO:0000313" key="2">
    <source>
        <dbReference type="EMBL" id="PNT65269.1"/>
    </source>
</evidence>
<dbReference type="AlphaFoldDB" id="A0A2K2CTB9"/>
<organism evidence="2">
    <name type="scientific">Brachypodium distachyon</name>
    <name type="common">Purple false brome</name>
    <name type="synonym">Trachynia distachya</name>
    <dbReference type="NCBI Taxonomy" id="15368"/>
    <lineage>
        <taxon>Eukaryota</taxon>
        <taxon>Viridiplantae</taxon>
        <taxon>Streptophyta</taxon>
        <taxon>Embryophyta</taxon>
        <taxon>Tracheophyta</taxon>
        <taxon>Spermatophyta</taxon>
        <taxon>Magnoliopsida</taxon>
        <taxon>Liliopsida</taxon>
        <taxon>Poales</taxon>
        <taxon>Poaceae</taxon>
        <taxon>BOP clade</taxon>
        <taxon>Pooideae</taxon>
        <taxon>Stipodae</taxon>
        <taxon>Brachypodieae</taxon>
        <taxon>Brachypodium</taxon>
    </lineage>
</organism>
<protein>
    <submittedName>
        <fullName evidence="2 3">Uncharacterized protein</fullName>
    </submittedName>
</protein>
<dbReference type="EMBL" id="CM000883">
    <property type="protein sequence ID" value="PNT65269.1"/>
    <property type="molecule type" value="Genomic_DNA"/>
</dbReference>
<sequence length="78" mass="7824">MNGARPARVAMIGAGTRGSRRISGAGSALDVTASTRKQSDRADQNRGADGDCCCGSAASLAPRGSDCGWTVGMDGDHP</sequence>
<name>A0A2K2CTB9_BRADI</name>
<evidence type="ECO:0000256" key="1">
    <source>
        <dbReference type="SAM" id="MobiDB-lite"/>
    </source>
</evidence>
<dbReference type="EnsemblPlants" id="PNT65269">
    <property type="protein sequence ID" value="PNT65269"/>
    <property type="gene ID" value="BRADI_4g39516v3"/>
</dbReference>
<proteinExistence type="predicted"/>
<accession>A0A2K2CTB9</accession>
<dbReference type="Proteomes" id="UP000008810">
    <property type="component" value="Chromosome 4"/>
</dbReference>